<reference evidence="1" key="2">
    <citation type="submission" date="2013-05" db="EMBL/GenBank/DDBJ databases">
        <authorList>
            <person name="Carter J.-M."/>
            <person name="Baker S.C."/>
            <person name="Pink R."/>
            <person name="Carter D.R.F."/>
            <person name="Collins A."/>
            <person name="Tomlin J."/>
            <person name="Gibbs M."/>
            <person name="Breuker C.J."/>
        </authorList>
    </citation>
    <scope>NUCLEOTIDE SEQUENCE</scope>
    <source>
        <tissue evidence="1">Ovary</tissue>
    </source>
</reference>
<dbReference type="EMBL" id="GAIX01007191">
    <property type="protein sequence ID" value="JAA85369.1"/>
    <property type="molecule type" value="Transcribed_RNA"/>
</dbReference>
<dbReference type="AlphaFoldDB" id="S4P5S8"/>
<organism evidence="1">
    <name type="scientific">Pararge aegeria</name>
    <name type="common">speckled wood butterfly</name>
    <dbReference type="NCBI Taxonomy" id="116150"/>
    <lineage>
        <taxon>Eukaryota</taxon>
        <taxon>Metazoa</taxon>
        <taxon>Ecdysozoa</taxon>
        <taxon>Arthropoda</taxon>
        <taxon>Hexapoda</taxon>
        <taxon>Insecta</taxon>
        <taxon>Pterygota</taxon>
        <taxon>Neoptera</taxon>
        <taxon>Endopterygota</taxon>
        <taxon>Lepidoptera</taxon>
        <taxon>Glossata</taxon>
        <taxon>Ditrysia</taxon>
        <taxon>Papilionoidea</taxon>
        <taxon>Nymphalidae</taxon>
        <taxon>Satyrinae</taxon>
        <taxon>Satyrini</taxon>
        <taxon>Parargina</taxon>
        <taxon>Pararge</taxon>
    </lineage>
</organism>
<reference evidence="1" key="1">
    <citation type="journal article" date="2013" name="BMC Genomics">
        <title>Unscrambling butterfly oogenesis.</title>
        <authorList>
            <person name="Carter J.M."/>
            <person name="Baker S.C."/>
            <person name="Pink R."/>
            <person name="Carter D.R."/>
            <person name="Collins A."/>
            <person name="Tomlin J."/>
            <person name="Gibbs M."/>
            <person name="Breuker C.J."/>
        </authorList>
    </citation>
    <scope>NUCLEOTIDE SEQUENCE</scope>
    <source>
        <tissue evidence="1">Ovary</tissue>
    </source>
</reference>
<name>S4P5S8_9NEOP</name>
<protein>
    <submittedName>
        <fullName evidence="1">Uncharacterized protein</fullName>
    </submittedName>
</protein>
<accession>S4P5S8</accession>
<evidence type="ECO:0000313" key="1">
    <source>
        <dbReference type="EMBL" id="JAA85369.1"/>
    </source>
</evidence>
<proteinExistence type="predicted"/>
<sequence>MSNEPKTLDIAATRVANPILLIYVLKSKFTFNTYRRNVERSKVGFIASHKPLDYLEQRRDKLLVYLIS</sequence>